<feature type="transmembrane region" description="Helical" evidence="9">
    <location>
        <begin position="30"/>
        <end position="50"/>
    </location>
</feature>
<dbReference type="PANTHER" id="PTHR16228:SF7">
    <property type="entry name" value="SLC41A_MGTE INTEGRAL MEMBRANE DOMAIN-CONTAINING PROTEIN"/>
    <property type="match status" value="1"/>
</dbReference>
<dbReference type="Gene3D" id="1.10.357.20">
    <property type="entry name" value="SLC41 divalent cation transporters, integral membrane domain"/>
    <property type="match status" value="1"/>
</dbReference>
<dbReference type="GO" id="GO:0016020">
    <property type="term" value="C:membrane"/>
    <property type="evidence" value="ECO:0007669"/>
    <property type="project" value="UniProtKB-SubCell"/>
</dbReference>
<dbReference type="SUPFAM" id="SSF161093">
    <property type="entry name" value="MgtE membrane domain-like"/>
    <property type="match status" value="1"/>
</dbReference>
<protein>
    <recommendedName>
        <fullName evidence="10">SLC41A/MgtE integral membrane domain-containing protein</fullName>
    </recommendedName>
</protein>
<keyword evidence="3" id="KW-0813">Transport</keyword>
<keyword evidence="8 9" id="KW-0472">Membrane</keyword>
<accession>A0AA96V602</accession>
<evidence type="ECO:0000256" key="5">
    <source>
        <dbReference type="ARBA" id="ARBA00022842"/>
    </source>
</evidence>
<dbReference type="InterPro" id="IPR036739">
    <property type="entry name" value="SLC41_membr_dom_sf"/>
</dbReference>
<dbReference type="GO" id="GO:0008324">
    <property type="term" value="F:monoatomic cation transmembrane transporter activity"/>
    <property type="evidence" value="ECO:0007669"/>
    <property type="project" value="InterPro"/>
</dbReference>
<dbReference type="InterPro" id="IPR006667">
    <property type="entry name" value="SLC41_membr_dom"/>
</dbReference>
<evidence type="ECO:0000313" key="11">
    <source>
        <dbReference type="EMBL" id="WNY27179.1"/>
    </source>
</evidence>
<name>A0AA96V602_9EURY</name>
<keyword evidence="5" id="KW-0460">Magnesium</keyword>
<keyword evidence="4 9" id="KW-0812">Transmembrane</keyword>
<sequence>MPHRDRENDDSDVGQYLGEYASISSIVKEALPFELIAVVGGIVSGVILSGMTSEIEMIPGLLIIIPGIMGLRGNISSALGSRLGSAIHMGLITNIDFKNKELSNNIVGSMILTILISIFLGFLGHIISLLLGLESAGLFSLILISLLSGFFSGIFLSFLSVFLAIGTFKFGLDPDNVVTPSIATIGDILSMIMIFIIARLVIML</sequence>
<evidence type="ECO:0000256" key="9">
    <source>
        <dbReference type="SAM" id="Phobius"/>
    </source>
</evidence>
<evidence type="ECO:0000256" key="8">
    <source>
        <dbReference type="ARBA" id="ARBA00023136"/>
    </source>
</evidence>
<comment type="subcellular location">
    <subcellularLocation>
        <location evidence="1">Membrane</location>
        <topology evidence="1">Multi-pass membrane protein</topology>
    </subcellularLocation>
</comment>
<dbReference type="AlphaFoldDB" id="A0AA96V602"/>
<evidence type="ECO:0000256" key="2">
    <source>
        <dbReference type="ARBA" id="ARBA00009749"/>
    </source>
</evidence>
<organism evidence="11 12">
    <name type="scientific">Methanolapillus ohkumae</name>
    <dbReference type="NCBI Taxonomy" id="3028298"/>
    <lineage>
        <taxon>Archaea</taxon>
        <taxon>Methanobacteriati</taxon>
        <taxon>Methanobacteriota</taxon>
        <taxon>Stenosarchaea group</taxon>
        <taxon>Methanomicrobia</taxon>
        <taxon>Methanosarcinales</taxon>
        <taxon>Methanosarcinaceae</taxon>
        <taxon>Methanolapillus</taxon>
    </lineage>
</organism>
<dbReference type="InterPro" id="IPR045349">
    <property type="entry name" value="SLC41A1-3"/>
</dbReference>
<dbReference type="EMBL" id="CP131061">
    <property type="protein sequence ID" value="WNY27179.1"/>
    <property type="molecule type" value="Genomic_DNA"/>
</dbReference>
<dbReference type="Proteomes" id="UP001304970">
    <property type="component" value="Chromosome"/>
</dbReference>
<dbReference type="PANTHER" id="PTHR16228">
    <property type="entry name" value="DIVALENT CATION TRANSPORTER SOLUTE CARRIER FAMILY 41"/>
    <property type="match status" value="1"/>
</dbReference>
<feature type="transmembrane region" description="Helical" evidence="9">
    <location>
        <begin position="106"/>
        <end position="131"/>
    </location>
</feature>
<evidence type="ECO:0000256" key="3">
    <source>
        <dbReference type="ARBA" id="ARBA00022448"/>
    </source>
</evidence>
<evidence type="ECO:0000256" key="7">
    <source>
        <dbReference type="ARBA" id="ARBA00023065"/>
    </source>
</evidence>
<evidence type="ECO:0000256" key="4">
    <source>
        <dbReference type="ARBA" id="ARBA00022692"/>
    </source>
</evidence>
<dbReference type="Pfam" id="PF01769">
    <property type="entry name" value="MgtE"/>
    <property type="match status" value="1"/>
</dbReference>
<evidence type="ECO:0000256" key="6">
    <source>
        <dbReference type="ARBA" id="ARBA00022989"/>
    </source>
</evidence>
<feature type="transmembrane region" description="Helical" evidence="9">
    <location>
        <begin position="57"/>
        <end position="75"/>
    </location>
</feature>
<dbReference type="RefSeq" id="WP_338097159.1">
    <property type="nucleotide sequence ID" value="NZ_CP131061.1"/>
</dbReference>
<evidence type="ECO:0000259" key="10">
    <source>
        <dbReference type="Pfam" id="PF01769"/>
    </source>
</evidence>
<keyword evidence="6 9" id="KW-1133">Transmembrane helix</keyword>
<keyword evidence="7" id="KW-0406">Ion transport</keyword>
<feature type="transmembrane region" description="Helical" evidence="9">
    <location>
        <begin position="138"/>
        <end position="165"/>
    </location>
</feature>
<feature type="transmembrane region" description="Helical" evidence="9">
    <location>
        <begin position="177"/>
        <end position="202"/>
    </location>
</feature>
<evidence type="ECO:0000256" key="1">
    <source>
        <dbReference type="ARBA" id="ARBA00004141"/>
    </source>
</evidence>
<comment type="similarity">
    <text evidence="2">Belongs to the SLC41A transporter family.</text>
</comment>
<feature type="domain" description="SLC41A/MgtE integral membrane" evidence="10">
    <location>
        <begin position="65"/>
        <end position="197"/>
    </location>
</feature>
<proteinExistence type="inferred from homology"/>
<keyword evidence="12" id="KW-1185">Reference proteome</keyword>
<evidence type="ECO:0000313" key="12">
    <source>
        <dbReference type="Proteomes" id="UP001304970"/>
    </source>
</evidence>
<dbReference type="GeneID" id="89228389"/>
<gene>
    <name evidence="11" type="ORF">MsAm2_09700</name>
</gene>
<reference evidence="11 12" key="1">
    <citation type="submission" date="2023-07" db="EMBL/GenBank/DDBJ databases">
        <title>Closed genome sequence of Methanosarcinaceae archaeon Am2.</title>
        <authorList>
            <person name="Poehlein A."/>
            <person name="Protasov E."/>
            <person name="Platt K."/>
            <person name="Reeh H."/>
            <person name="Daniel R."/>
            <person name="Brune A."/>
        </authorList>
    </citation>
    <scope>NUCLEOTIDE SEQUENCE [LARGE SCALE GENOMIC DNA]</scope>
    <source>
        <strain evidence="11 12">Am2</strain>
    </source>
</reference>